<evidence type="ECO:0000259" key="7">
    <source>
        <dbReference type="PROSITE" id="PS50110"/>
    </source>
</evidence>
<feature type="domain" description="HTH luxR-type" evidence="6">
    <location>
        <begin position="145"/>
        <end position="216"/>
    </location>
</feature>
<sequence length="219" mass="23347">MRVIVADDAALLREGLRRLLVEAGVDVVGTAGDEPSLLALVEAARPDVAIVDIRMPPSYTDEGLRAARRIRTEHPGTGVLVLSQHVRVTYALDLFSDGSRGLGYLLKDRVADVAELTAALDQVARGGTVTDPEVVALLVGRAERRPGALDGLTGRERDVLGLMAQGRSNQAIGQRLAISERTVEKHIANLFDKIGLPATPDGHRRVLAVLAFLGLRAGT</sequence>
<evidence type="ECO:0000313" key="9">
    <source>
        <dbReference type="Proteomes" id="UP001144280"/>
    </source>
</evidence>
<evidence type="ECO:0000256" key="1">
    <source>
        <dbReference type="ARBA" id="ARBA00022553"/>
    </source>
</evidence>
<comment type="caution">
    <text evidence="8">The sequence shown here is derived from an EMBL/GenBank/DDBJ whole genome shotgun (WGS) entry which is preliminary data.</text>
</comment>
<dbReference type="PROSITE" id="PS00622">
    <property type="entry name" value="HTH_LUXR_1"/>
    <property type="match status" value="1"/>
</dbReference>
<dbReference type="InterPro" id="IPR000792">
    <property type="entry name" value="Tscrpt_reg_LuxR_C"/>
</dbReference>
<dbReference type="InterPro" id="IPR011006">
    <property type="entry name" value="CheY-like_superfamily"/>
</dbReference>
<dbReference type="Proteomes" id="UP001144280">
    <property type="component" value="Unassembled WGS sequence"/>
</dbReference>
<dbReference type="SUPFAM" id="SSF46894">
    <property type="entry name" value="C-terminal effector domain of the bipartite response regulators"/>
    <property type="match status" value="1"/>
</dbReference>
<dbReference type="CDD" id="cd17535">
    <property type="entry name" value="REC_NarL-like"/>
    <property type="match status" value="1"/>
</dbReference>
<dbReference type="Pfam" id="PF00196">
    <property type="entry name" value="GerE"/>
    <property type="match status" value="1"/>
</dbReference>
<organism evidence="8 9">
    <name type="scientific">Phytohabitans aurantiacus</name>
    <dbReference type="NCBI Taxonomy" id="3016789"/>
    <lineage>
        <taxon>Bacteria</taxon>
        <taxon>Bacillati</taxon>
        <taxon>Actinomycetota</taxon>
        <taxon>Actinomycetes</taxon>
        <taxon>Micromonosporales</taxon>
        <taxon>Micromonosporaceae</taxon>
    </lineage>
</organism>
<keyword evidence="4" id="KW-0804">Transcription</keyword>
<dbReference type="InterPro" id="IPR016032">
    <property type="entry name" value="Sig_transdc_resp-reg_C-effctor"/>
</dbReference>
<dbReference type="SUPFAM" id="SSF52172">
    <property type="entry name" value="CheY-like"/>
    <property type="match status" value="1"/>
</dbReference>
<dbReference type="SMART" id="SM00421">
    <property type="entry name" value="HTH_LUXR"/>
    <property type="match status" value="1"/>
</dbReference>
<dbReference type="Pfam" id="PF00072">
    <property type="entry name" value="Response_reg"/>
    <property type="match status" value="1"/>
</dbReference>
<dbReference type="InterPro" id="IPR058245">
    <property type="entry name" value="NreC/VraR/RcsB-like_REC"/>
</dbReference>
<dbReference type="PRINTS" id="PR00038">
    <property type="entry name" value="HTHLUXR"/>
</dbReference>
<accession>A0ABQ5R3P3</accession>
<dbReference type="PROSITE" id="PS50110">
    <property type="entry name" value="RESPONSE_REGULATORY"/>
    <property type="match status" value="1"/>
</dbReference>
<name>A0ABQ5R3P3_9ACTN</name>
<protein>
    <submittedName>
        <fullName evidence="8">DNA-binding response regulator</fullName>
    </submittedName>
</protein>
<keyword evidence="3 8" id="KW-0238">DNA-binding</keyword>
<dbReference type="EMBL" id="BSDI01000042">
    <property type="protein sequence ID" value="GLI01305.1"/>
    <property type="molecule type" value="Genomic_DNA"/>
</dbReference>
<evidence type="ECO:0000256" key="3">
    <source>
        <dbReference type="ARBA" id="ARBA00023125"/>
    </source>
</evidence>
<dbReference type="PANTHER" id="PTHR43214:SF24">
    <property type="entry name" value="TRANSCRIPTIONAL REGULATORY PROTEIN NARL-RELATED"/>
    <property type="match status" value="1"/>
</dbReference>
<proteinExistence type="predicted"/>
<dbReference type="PROSITE" id="PS50043">
    <property type="entry name" value="HTH_LUXR_2"/>
    <property type="match status" value="1"/>
</dbReference>
<feature type="domain" description="Response regulatory" evidence="7">
    <location>
        <begin position="2"/>
        <end position="122"/>
    </location>
</feature>
<dbReference type="CDD" id="cd06170">
    <property type="entry name" value="LuxR_C_like"/>
    <property type="match status" value="1"/>
</dbReference>
<dbReference type="SMART" id="SM00448">
    <property type="entry name" value="REC"/>
    <property type="match status" value="1"/>
</dbReference>
<evidence type="ECO:0000259" key="6">
    <source>
        <dbReference type="PROSITE" id="PS50043"/>
    </source>
</evidence>
<dbReference type="PANTHER" id="PTHR43214">
    <property type="entry name" value="TWO-COMPONENT RESPONSE REGULATOR"/>
    <property type="match status" value="1"/>
</dbReference>
<evidence type="ECO:0000256" key="4">
    <source>
        <dbReference type="ARBA" id="ARBA00023163"/>
    </source>
</evidence>
<keyword evidence="2" id="KW-0805">Transcription regulation</keyword>
<keyword evidence="9" id="KW-1185">Reference proteome</keyword>
<dbReference type="GO" id="GO:0003677">
    <property type="term" value="F:DNA binding"/>
    <property type="evidence" value="ECO:0007669"/>
    <property type="project" value="UniProtKB-KW"/>
</dbReference>
<evidence type="ECO:0000256" key="2">
    <source>
        <dbReference type="ARBA" id="ARBA00023015"/>
    </source>
</evidence>
<keyword evidence="1 5" id="KW-0597">Phosphoprotein</keyword>
<dbReference type="RefSeq" id="WP_281902216.1">
    <property type="nucleotide sequence ID" value="NZ_BSDI01000042.1"/>
</dbReference>
<feature type="modified residue" description="4-aspartylphosphate" evidence="5">
    <location>
        <position position="52"/>
    </location>
</feature>
<gene>
    <name evidence="8" type="ORF">Pa4123_65810</name>
</gene>
<dbReference type="InterPro" id="IPR001789">
    <property type="entry name" value="Sig_transdc_resp-reg_receiver"/>
</dbReference>
<reference evidence="8" key="1">
    <citation type="submission" date="2022-12" db="EMBL/GenBank/DDBJ databases">
        <title>New Phytohabitans aurantiacus sp. RD004123 nov., an actinomycete isolated from soil.</title>
        <authorList>
            <person name="Triningsih D.W."/>
            <person name="Harunari E."/>
            <person name="Igarashi Y."/>
        </authorList>
    </citation>
    <scope>NUCLEOTIDE SEQUENCE</scope>
    <source>
        <strain evidence="8">RD004123</strain>
    </source>
</reference>
<dbReference type="InterPro" id="IPR039420">
    <property type="entry name" value="WalR-like"/>
</dbReference>
<evidence type="ECO:0000256" key="5">
    <source>
        <dbReference type="PROSITE-ProRule" id="PRU00169"/>
    </source>
</evidence>
<dbReference type="Gene3D" id="3.40.50.2300">
    <property type="match status" value="1"/>
</dbReference>
<evidence type="ECO:0000313" key="8">
    <source>
        <dbReference type="EMBL" id="GLI01305.1"/>
    </source>
</evidence>